<dbReference type="Pfam" id="PF14163">
    <property type="entry name" value="SieB"/>
    <property type="match status" value="1"/>
</dbReference>
<dbReference type="AlphaFoldDB" id="A0A174AHD1"/>
<feature type="transmembrane region" description="Helical" evidence="1">
    <location>
        <begin position="47"/>
        <end position="70"/>
    </location>
</feature>
<reference evidence="2 3" key="1">
    <citation type="submission" date="2015-09" db="EMBL/GenBank/DDBJ databases">
        <authorList>
            <consortium name="Pathogen Informatics"/>
        </authorList>
    </citation>
    <scope>NUCLEOTIDE SEQUENCE [LARGE SCALE GENOMIC DNA]</scope>
    <source>
        <strain evidence="2 3">2789STDY5834856</strain>
    </source>
</reference>
<dbReference type="InterPro" id="IPR025982">
    <property type="entry name" value="SieB"/>
</dbReference>
<dbReference type="RefSeq" id="WP_055263769.1">
    <property type="nucleotide sequence ID" value="NZ_CABIXQ010000003.1"/>
</dbReference>
<proteinExistence type="predicted"/>
<dbReference type="EMBL" id="CYZX01000003">
    <property type="protein sequence ID" value="CUN86908.1"/>
    <property type="molecule type" value="Genomic_DNA"/>
</dbReference>
<sequence length="181" mass="20898">MELIKTIVDKFKIKELVGVVFFTTLLITILPKNIIELMYLGEFKEKYQVYISLGLIIASAYYILSIIVFISEMMVSKLINSKKIAIKYMKNQISPDEMQLIIKTFYDDTNKIFKSSGYISYSDGRKAALENKKIIYLASTISRSGSSFAYNLQPYAREFLNKNLKYGNIKINNDLLEYNLS</sequence>
<evidence type="ECO:0000313" key="2">
    <source>
        <dbReference type="EMBL" id="CUN86908.1"/>
    </source>
</evidence>
<keyword evidence="1" id="KW-1133">Transmembrane helix</keyword>
<protein>
    <recommendedName>
        <fullName evidence="4">Superinfection exclusion protein B</fullName>
    </recommendedName>
</protein>
<organism evidence="2 3">
    <name type="scientific">Clostridium disporicum</name>
    <dbReference type="NCBI Taxonomy" id="84024"/>
    <lineage>
        <taxon>Bacteria</taxon>
        <taxon>Bacillati</taxon>
        <taxon>Bacillota</taxon>
        <taxon>Clostridia</taxon>
        <taxon>Eubacteriales</taxon>
        <taxon>Clostridiaceae</taxon>
        <taxon>Clostridium</taxon>
    </lineage>
</organism>
<feature type="transmembrane region" description="Helical" evidence="1">
    <location>
        <begin position="16"/>
        <end position="35"/>
    </location>
</feature>
<gene>
    <name evidence="2" type="ORF">ERS852471_00597</name>
</gene>
<evidence type="ECO:0000313" key="3">
    <source>
        <dbReference type="Proteomes" id="UP000095594"/>
    </source>
</evidence>
<dbReference type="Proteomes" id="UP000095594">
    <property type="component" value="Unassembled WGS sequence"/>
</dbReference>
<keyword evidence="1" id="KW-0812">Transmembrane</keyword>
<accession>A0A174AHD1</accession>
<evidence type="ECO:0008006" key="4">
    <source>
        <dbReference type="Google" id="ProtNLM"/>
    </source>
</evidence>
<keyword evidence="1" id="KW-0472">Membrane</keyword>
<dbReference type="OrthoDB" id="2990352at2"/>
<name>A0A174AHD1_9CLOT</name>
<evidence type="ECO:0000256" key="1">
    <source>
        <dbReference type="SAM" id="Phobius"/>
    </source>
</evidence>